<name>A0A1L7XK06_9HELO</name>
<accession>A0A1L7XK06</accession>
<keyword evidence="2" id="KW-1185">Reference proteome</keyword>
<dbReference type="STRING" id="576137.A0A1L7XK06"/>
<dbReference type="Gene3D" id="3.30.70.100">
    <property type="match status" value="1"/>
</dbReference>
<dbReference type="OrthoDB" id="3830579at2759"/>
<protein>
    <recommendedName>
        <fullName evidence="3">ABM domain-containing protein</fullName>
    </recommendedName>
</protein>
<dbReference type="Proteomes" id="UP000184330">
    <property type="component" value="Unassembled WGS sequence"/>
</dbReference>
<evidence type="ECO:0008006" key="3">
    <source>
        <dbReference type="Google" id="ProtNLM"/>
    </source>
</evidence>
<dbReference type="EMBL" id="FJOG01000030">
    <property type="protein sequence ID" value="CZR65390.1"/>
    <property type="molecule type" value="Genomic_DNA"/>
</dbReference>
<gene>
    <name evidence="1" type="ORF">PAC_15290</name>
</gene>
<organism evidence="1 2">
    <name type="scientific">Phialocephala subalpina</name>
    <dbReference type="NCBI Taxonomy" id="576137"/>
    <lineage>
        <taxon>Eukaryota</taxon>
        <taxon>Fungi</taxon>
        <taxon>Dikarya</taxon>
        <taxon>Ascomycota</taxon>
        <taxon>Pezizomycotina</taxon>
        <taxon>Leotiomycetes</taxon>
        <taxon>Helotiales</taxon>
        <taxon>Mollisiaceae</taxon>
        <taxon>Phialocephala</taxon>
        <taxon>Phialocephala fortinii species complex</taxon>
    </lineage>
</organism>
<sequence>MSASEAVTETVILHVKEGINAADATSEAGSKFIELAKVMKRQDGSGAQYWGHMVEVPTVFVWNIDWESMSHVHKFIASSDYAPFLALVKEIFDVEQGQLMLFTNWTSSAAASFKSKVTEIALLTLPEGYGETEKKIIEDALVSVNHNVQVVGKATGAAIGFVVGVKPAKNKSTPEGQVIALHGVYGYDSIDDHIRWKEQPEHAKAIESLGYVVEKTGLGGAKVAGLDMFHVHFQEGP</sequence>
<reference evidence="1 2" key="1">
    <citation type="submission" date="2016-03" db="EMBL/GenBank/DDBJ databases">
        <authorList>
            <person name="Ploux O."/>
        </authorList>
    </citation>
    <scope>NUCLEOTIDE SEQUENCE [LARGE SCALE GENOMIC DNA]</scope>
    <source>
        <strain evidence="1 2">UAMH 11012</strain>
    </source>
</reference>
<evidence type="ECO:0000313" key="1">
    <source>
        <dbReference type="EMBL" id="CZR65390.1"/>
    </source>
</evidence>
<proteinExistence type="predicted"/>
<evidence type="ECO:0000313" key="2">
    <source>
        <dbReference type="Proteomes" id="UP000184330"/>
    </source>
</evidence>
<dbReference type="AlphaFoldDB" id="A0A1L7XK06"/>